<evidence type="ECO:0000313" key="2">
    <source>
        <dbReference type="Proteomes" id="UP000002640"/>
    </source>
</evidence>
<gene>
    <name evidence="1" type="ORF">PHYSODRAFT_307220</name>
</gene>
<name>G5ADE5_PHYSP</name>
<organism evidence="1 2">
    <name type="scientific">Phytophthora sojae (strain P6497)</name>
    <name type="common">Soybean stem and root rot agent</name>
    <name type="synonym">Phytophthora megasperma f. sp. glycines</name>
    <dbReference type="NCBI Taxonomy" id="1094619"/>
    <lineage>
        <taxon>Eukaryota</taxon>
        <taxon>Sar</taxon>
        <taxon>Stramenopiles</taxon>
        <taxon>Oomycota</taxon>
        <taxon>Peronosporomycetes</taxon>
        <taxon>Peronosporales</taxon>
        <taxon>Peronosporaceae</taxon>
        <taxon>Phytophthora</taxon>
    </lineage>
</organism>
<dbReference type="InParanoid" id="G5ADE5"/>
<dbReference type="AlphaFoldDB" id="G5ADE5"/>
<sequence>MSLVPGKLNGPVLTSELCYFEEAMYFFITIRVLFATSERNDHLESKVQDQQDELEMLRGEIRRLQAPPLTQFKVYKTSSQSNLGWDKEVIASTGLDGVVKVLRTGVYNIAVNVSTLGADNTLVMLVKNGETRAQLIASHLST</sequence>
<dbReference type="Proteomes" id="UP000002640">
    <property type="component" value="Unassembled WGS sequence"/>
</dbReference>
<dbReference type="KEGG" id="psoj:PHYSODRAFT_307220"/>
<proteinExistence type="predicted"/>
<dbReference type="InterPro" id="IPR049813">
    <property type="entry name" value="Elp-1-like_TD"/>
</dbReference>
<evidence type="ECO:0000313" key="1">
    <source>
        <dbReference type="EMBL" id="EGZ06198.1"/>
    </source>
</evidence>
<keyword evidence="2" id="KW-1185">Reference proteome</keyword>
<dbReference type="EMBL" id="JH159164">
    <property type="protein sequence ID" value="EGZ06198.1"/>
    <property type="molecule type" value="Genomic_DNA"/>
</dbReference>
<reference evidence="1 2" key="1">
    <citation type="journal article" date="2006" name="Science">
        <title>Phytophthora genome sequences uncover evolutionary origins and mechanisms of pathogenesis.</title>
        <authorList>
            <person name="Tyler B.M."/>
            <person name="Tripathy S."/>
            <person name="Zhang X."/>
            <person name="Dehal P."/>
            <person name="Jiang R.H."/>
            <person name="Aerts A."/>
            <person name="Arredondo F.D."/>
            <person name="Baxter L."/>
            <person name="Bensasson D."/>
            <person name="Beynon J.L."/>
            <person name="Chapman J."/>
            <person name="Damasceno C.M."/>
            <person name="Dorrance A.E."/>
            <person name="Dou D."/>
            <person name="Dickerman A.W."/>
            <person name="Dubchak I.L."/>
            <person name="Garbelotto M."/>
            <person name="Gijzen M."/>
            <person name="Gordon S.G."/>
            <person name="Govers F."/>
            <person name="Grunwald N.J."/>
            <person name="Huang W."/>
            <person name="Ivors K.L."/>
            <person name="Jones R.W."/>
            <person name="Kamoun S."/>
            <person name="Krampis K."/>
            <person name="Lamour K.H."/>
            <person name="Lee M.K."/>
            <person name="McDonald W.H."/>
            <person name="Medina M."/>
            <person name="Meijer H.J."/>
            <person name="Nordberg E.K."/>
            <person name="Maclean D.J."/>
            <person name="Ospina-Giraldo M.D."/>
            <person name="Morris P.F."/>
            <person name="Phuntumart V."/>
            <person name="Putnam N.H."/>
            <person name="Rash S."/>
            <person name="Rose J.K."/>
            <person name="Sakihama Y."/>
            <person name="Salamov A.A."/>
            <person name="Savidor A."/>
            <person name="Scheuring C.F."/>
            <person name="Smith B.M."/>
            <person name="Sobral B.W."/>
            <person name="Terry A."/>
            <person name="Torto-Alalibo T.A."/>
            <person name="Win J."/>
            <person name="Xu Z."/>
            <person name="Zhang H."/>
            <person name="Grigoriev I.V."/>
            <person name="Rokhsar D.S."/>
            <person name="Boore J.L."/>
        </authorList>
    </citation>
    <scope>NUCLEOTIDE SEQUENCE [LARGE SCALE GENOMIC DNA]</scope>
    <source>
        <strain evidence="1 2">P6497</strain>
    </source>
</reference>
<dbReference type="CDD" id="cd21931">
    <property type="entry name" value="TD_EMAP-like"/>
    <property type="match status" value="1"/>
</dbReference>
<protein>
    <submittedName>
        <fullName evidence="1">Uncharacterized protein</fullName>
    </submittedName>
</protein>
<accession>G5ADE5</accession>
<dbReference type="RefSeq" id="XP_009538095.1">
    <property type="nucleotide sequence ID" value="XM_009539800.1"/>
</dbReference>
<dbReference type="GeneID" id="20642851"/>